<comment type="caution">
    <text evidence="2">The sequence shown here is derived from an EMBL/GenBank/DDBJ whole genome shotgun (WGS) entry which is preliminary data.</text>
</comment>
<dbReference type="AlphaFoldDB" id="A0AAW2D206"/>
<accession>A0AAW2D206</accession>
<gene>
    <name evidence="2" type="ORF">SO802_011660</name>
</gene>
<reference evidence="2 3" key="1">
    <citation type="submission" date="2024-01" db="EMBL/GenBank/DDBJ databases">
        <title>A telomere-to-telomere, gap-free genome of sweet tea (Lithocarpus litseifolius).</title>
        <authorList>
            <person name="Zhou J."/>
        </authorList>
    </citation>
    <scope>NUCLEOTIDE SEQUENCE [LARGE SCALE GENOMIC DNA]</scope>
    <source>
        <strain evidence="2">Zhou-2022a</strain>
        <tissue evidence="2">Leaf</tissue>
    </source>
</reference>
<dbReference type="Proteomes" id="UP001459277">
    <property type="component" value="Unassembled WGS sequence"/>
</dbReference>
<dbReference type="EMBL" id="JAZDWU010000004">
    <property type="protein sequence ID" value="KAL0004099.1"/>
    <property type="molecule type" value="Genomic_DNA"/>
</dbReference>
<proteinExistence type="predicted"/>
<evidence type="ECO:0000313" key="3">
    <source>
        <dbReference type="Proteomes" id="UP001459277"/>
    </source>
</evidence>
<keyword evidence="3" id="KW-1185">Reference proteome</keyword>
<evidence type="ECO:0000313" key="2">
    <source>
        <dbReference type="EMBL" id="KAL0004099.1"/>
    </source>
</evidence>
<organism evidence="2 3">
    <name type="scientific">Lithocarpus litseifolius</name>
    <dbReference type="NCBI Taxonomy" id="425828"/>
    <lineage>
        <taxon>Eukaryota</taxon>
        <taxon>Viridiplantae</taxon>
        <taxon>Streptophyta</taxon>
        <taxon>Embryophyta</taxon>
        <taxon>Tracheophyta</taxon>
        <taxon>Spermatophyta</taxon>
        <taxon>Magnoliopsida</taxon>
        <taxon>eudicotyledons</taxon>
        <taxon>Gunneridae</taxon>
        <taxon>Pentapetalae</taxon>
        <taxon>rosids</taxon>
        <taxon>fabids</taxon>
        <taxon>Fagales</taxon>
        <taxon>Fagaceae</taxon>
        <taxon>Lithocarpus</taxon>
    </lineage>
</organism>
<sequence>MSLRGFSHGRLRWRDSSDLTIRERFRAENWFGDGEDHRSGVADDRSDEFKTPSAFLNNIDPDKCRCLDFMRGVKYEDVSLEERSQSSTDLKEKGGILVCTDAAARGVDIPNASHVI</sequence>
<name>A0AAW2D206_9ROSI</name>
<dbReference type="Gene3D" id="3.40.50.300">
    <property type="entry name" value="P-loop containing nucleotide triphosphate hydrolases"/>
    <property type="match status" value="1"/>
</dbReference>
<evidence type="ECO:0000259" key="1">
    <source>
        <dbReference type="Pfam" id="PF00271"/>
    </source>
</evidence>
<dbReference type="SUPFAM" id="SSF52540">
    <property type="entry name" value="P-loop containing nucleoside triphosphate hydrolases"/>
    <property type="match status" value="1"/>
</dbReference>
<protein>
    <recommendedName>
        <fullName evidence="1">Helicase C-terminal domain-containing protein</fullName>
    </recommendedName>
</protein>
<dbReference type="Pfam" id="PF00271">
    <property type="entry name" value="Helicase_C"/>
    <property type="match status" value="1"/>
</dbReference>
<dbReference type="InterPro" id="IPR001650">
    <property type="entry name" value="Helicase_C-like"/>
</dbReference>
<feature type="domain" description="Helicase C-terminal" evidence="1">
    <location>
        <begin position="76"/>
        <end position="116"/>
    </location>
</feature>
<dbReference type="InterPro" id="IPR027417">
    <property type="entry name" value="P-loop_NTPase"/>
</dbReference>